<comment type="caution">
    <text evidence="1">The sequence shown here is derived from an EMBL/GenBank/DDBJ whole genome shotgun (WGS) entry which is preliminary data.</text>
</comment>
<evidence type="ECO:0000313" key="2">
    <source>
        <dbReference type="Proteomes" id="UP000715781"/>
    </source>
</evidence>
<dbReference type="EMBL" id="JAHHHN010000004">
    <property type="protein sequence ID" value="MBW4561285.1"/>
    <property type="molecule type" value="Genomic_DNA"/>
</dbReference>
<accession>A0A951PYC3</accession>
<reference evidence="1" key="1">
    <citation type="submission" date="2021-05" db="EMBL/GenBank/DDBJ databases">
        <authorList>
            <person name="Pietrasiak N."/>
            <person name="Ward R."/>
            <person name="Stajich J.E."/>
            <person name="Kurbessoian T."/>
        </authorList>
    </citation>
    <scope>NUCLEOTIDE SEQUENCE</scope>
    <source>
        <strain evidence="1">JT2-VF2</strain>
    </source>
</reference>
<sequence>MKIPLEDALASSKAAIARERSACRRMPVPLRLSKLRVASPLGEGL</sequence>
<dbReference type="Proteomes" id="UP000715781">
    <property type="component" value="Unassembled WGS sequence"/>
</dbReference>
<dbReference type="AlphaFoldDB" id="A0A951PYC3"/>
<evidence type="ECO:0000313" key="1">
    <source>
        <dbReference type="EMBL" id="MBW4561285.1"/>
    </source>
</evidence>
<organism evidence="1 2">
    <name type="scientific">Mojavia pulchra JT2-VF2</name>
    <dbReference type="NCBI Taxonomy" id="287848"/>
    <lineage>
        <taxon>Bacteria</taxon>
        <taxon>Bacillati</taxon>
        <taxon>Cyanobacteriota</taxon>
        <taxon>Cyanophyceae</taxon>
        <taxon>Nostocales</taxon>
        <taxon>Nostocaceae</taxon>
    </lineage>
</organism>
<proteinExistence type="predicted"/>
<gene>
    <name evidence="1" type="ORF">KME32_09020</name>
</gene>
<name>A0A951PYC3_9NOST</name>
<protein>
    <submittedName>
        <fullName evidence="1">Uncharacterized protein</fullName>
    </submittedName>
</protein>
<reference evidence="1" key="2">
    <citation type="journal article" date="2022" name="Microbiol. Resour. Announc.">
        <title>Metagenome Sequencing to Explore Phylogenomics of Terrestrial Cyanobacteria.</title>
        <authorList>
            <person name="Ward R.D."/>
            <person name="Stajich J.E."/>
            <person name="Johansen J.R."/>
            <person name="Huntemann M."/>
            <person name="Clum A."/>
            <person name="Foster B."/>
            <person name="Foster B."/>
            <person name="Roux S."/>
            <person name="Palaniappan K."/>
            <person name="Varghese N."/>
            <person name="Mukherjee S."/>
            <person name="Reddy T.B.K."/>
            <person name="Daum C."/>
            <person name="Copeland A."/>
            <person name="Chen I.A."/>
            <person name="Ivanova N.N."/>
            <person name="Kyrpides N.C."/>
            <person name="Shapiro N."/>
            <person name="Eloe-Fadrosh E.A."/>
            <person name="Pietrasiak N."/>
        </authorList>
    </citation>
    <scope>NUCLEOTIDE SEQUENCE</scope>
    <source>
        <strain evidence="1">JT2-VF2</strain>
    </source>
</reference>